<reference evidence="15" key="1">
    <citation type="submission" date="2023-07" db="EMBL/GenBank/DDBJ databases">
        <authorList>
            <person name="Kim M.K."/>
        </authorList>
    </citation>
    <scope>NUCLEOTIDE SEQUENCE</scope>
    <source>
        <strain evidence="15">CA1-15</strain>
    </source>
</reference>
<evidence type="ECO:0000256" key="11">
    <source>
        <dbReference type="PROSITE-ProRule" id="PRU01360"/>
    </source>
</evidence>
<dbReference type="InterPro" id="IPR036942">
    <property type="entry name" value="Beta-barrel_TonB_sf"/>
</dbReference>
<dbReference type="CDD" id="cd01347">
    <property type="entry name" value="ligand_gated_channel"/>
    <property type="match status" value="1"/>
</dbReference>
<dbReference type="InterPro" id="IPR000531">
    <property type="entry name" value="Beta-barrel_TonB"/>
</dbReference>
<dbReference type="PANTHER" id="PTHR32552">
    <property type="entry name" value="FERRICHROME IRON RECEPTOR-RELATED"/>
    <property type="match status" value="1"/>
</dbReference>
<keyword evidence="6" id="KW-0408">Iron</keyword>
<evidence type="ECO:0000259" key="13">
    <source>
        <dbReference type="Pfam" id="PF00593"/>
    </source>
</evidence>
<feature type="domain" description="TonB-dependent receptor-like beta-barrel" evidence="13">
    <location>
        <begin position="277"/>
        <end position="759"/>
    </location>
</feature>
<dbReference type="InterPro" id="IPR039426">
    <property type="entry name" value="TonB-dep_rcpt-like"/>
</dbReference>
<keyword evidence="10 11" id="KW-0998">Cell outer membrane</keyword>
<gene>
    <name evidence="15" type="ORF">Q5H94_07815</name>
</gene>
<dbReference type="Proteomes" id="UP001176468">
    <property type="component" value="Unassembled WGS sequence"/>
</dbReference>
<evidence type="ECO:0000256" key="12">
    <source>
        <dbReference type="RuleBase" id="RU003357"/>
    </source>
</evidence>
<dbReference type="PANTHER" id="PTHR32552:SF81">
    <property type="entry name" value="TONB-DEPENDENT OUTER MEMBRANE RECEPTOR"/>
    <property type="match status" value="1"/>
</dbReference>
<keyword evidence="15" id="KW-0675">Receptor</keyword>
<comment type="caution">
    <text evidence="15">The sequence shown here is derived from an EMBL/GenBank/DDBJ whole genome shotgun (WGS) entry which is preliminary data.</text>
</comment>
<organism evidence="15 16">
    <name type="scientific">Sphingomonas immobilis</name>
    <dbReference type="NCBI Taxonomy" id="3063997"/>
    <lineage>
        <taxon>Bacteria</taxon>
        <taxon>Pseudomonadati</taxon>
        <taxon>Pseudomonadota</taxon>
        <taxon>Alphaproteobacteria</taxon>
        <taxon>Sphingomonadales</taxon>
        <taxon>Sphingomonadaceae</taxon>
        <taxon>Sphingomonas</taxon>
    </lineage>
</organism>
<dbReference type="InterPro" id="IPR012910">
    <property type="entry name" value="Plug_dom"/>
</dbReference>
<comment type="similarity">
    <text evidence="11 12">Belongs to the TonB-dependent receptor family.</text>
</comment>
<evidence type="ECO:0000256" key="10">
    <source>
        <dbReference type="ARBA" id="ARBA00023237"/>
    </source>
</evidence>
<dbReference type="SUPFAM" id="SSF56935">
    <property type="entry name" value="Porins"/>
    <property type="match status" value="1"/>
</dbReference>
<keyword evidence="2 11" id="KW-0813">Transport</keyword>
<evidence type="ECO:0000256" key="6">
    <source>
        <dbReference type="ARBA" id="ARBA00023004"/>
    </source>
</evidence>
<evidence type="ECO:0000256" key="1">
    <source>
        <dbReference type="ARBA" id="ARBA00004571"/>
    </source>
</evidence>
<keyword evidence="3 11" id="KW-1134">Transmembrane beta strand</keyword>
<evidence type="ECO:0000313" key="15">
    <source>
        <dbReference type="EMBL" id="MDO7842229.1"/>
    </source>
</evidence>
<protein>
    <submittedName>
        <fullName evidence="15">TonB-dependent receptor</fullName>
    </submittedName>
</protein>
<evidence type="ECO:0000313" key="16">
    <source>
        <dbReference type="Proteomes" id="UP001176468"/>
    </source>
</evidence>
<feature type="domain" description="TonB-dependent receptor plug" evidence="14">
    <location>
        <begin position="19"/>
        <end position="128"/>
    </location>
</feature>
<accession>A0ABT8ZXF7</accession>
<sequence>MEGGIDDIIVTARKRAESLQRVPVAITAASGEQLAQAGVTSLADIGRAVPGLKPQPHPSAASIVQFNLRGQGASDVLLTVDQAVGIYLDGVYVARARGLNGAFFDVERLEVLKGPQGTLYGRNTTGGAVNILTKNADFNGIHGFVGMDAGQYNLIAGRAAVNIPLINDVLAVRIAAQKTYREGFGRSAITNQDLGQDRNQFIGRASFLFTPSDKFTATLKAEYYQSRENGTLNTPIYFIPSGTLAIEAAVERGGGPFLGVASFANPTFLAAYNAAQADLARMTALGRADPYTTFTDYRQDDFNTVKTIGLTMRYELTDNFAIKSVTGYRTFFTDQHFDLDGTYYDGLEVGLGSGGIPIASGKPGGLVNNFPIANPHEQTDDFFSQELNFEITGVDDRLNLLLGGFYSNEKGRDLQVARAFPALTGIIFFNDGYEVINKSWSVFAQGDFKITDTVSITGGVRYTEEQKALVSRLANYVPATGNYICGTGVTGPGGAALVTTNTANCQSTNAREFTGVTYLASINWQVTPDILAYAKTARGFRGGAFQLRSPTIAPAGPETATDYEVGIKSDLFGRHVRFNAAAYMTKYNNKQESIIVTTPSGALATVIQNAANATLKGFEAELTVRPTTGLTIGGNLTYIEGKYDSFPGALPIQGGAAVDATGERFSLPPWSYAINARYEFPVGPGVVGIEGDWAFTAGARPPARLVNPNLPASVVDATVANVNGGSYANGRAALGLLNARINYNIKDVGLDVAFFVTNLLDKKYYYSGIDPSSSGMFVGIAGAPRMWGFTLTKKFGGE</sequence>
<dbReference type="PROSITE" id="PS52016">
    <property type="entry name" value="TONB_DEPENDENT_REC_3"/>
    <property type="match status" value="1"/>
</dbReference>
<evidence type="ECO:0000256" key="4">
    <source>
        <dbReference type="ARBA" id="ARBA00022496"/>
    </source>
</evidence>
<proteinExistence type="inferred from homology"/>
<dbReference type="Pfam" id="PF07715">
    <property type="entry name" value="Plug"/>
    <property type="match status" value="1"/>
</dbReference>
<name>A0ABT8ZXF7_9SPHN</name>
<evidence type="ECO:0000256" key="2">
    <source>
        <dbReference type="ARBA" id="ARBA00022448"/>
    </source>
</evidence>
<evidence type="ECO:0000256" key="8">
    <source>
        <dbReference type="ARBA" id="ARBA00023077"/>
    </source>
</evidence>
<keyword evidence="4" id="KW-0410">Iron transport</keyword>
<comment type="subcellular location">
    <subcellularLocation>
        <location evidence="1 11">Cell outer membrane</location>
        <topology evidence="1 11">Multi-pass membrane protein</topology>
    </subcellularLocation>
</comment>
<dbReference type="EMBL" id="JAUQSZ010000004">
    <property type="protein sequence ID" value="MDO7842229.1"/>
    <property type="molecule type" value="Genomic_DNA"/>
</dbReference>
<evidence type="ECO:0000259" key="14">
    <source>
        <dbReference type="Pfam" id="PF07715"/>
    </source>
</evidence>
<keyword evidence="8 12" id="KW-0798">TonB box</keyword>
<evidence type="ECO:0000256" key="7">
    <source>
        <dbReference type="ARBA" id="ARBA00023065"/>
    </source>
</evidence>
<evidence type="ECO:0000256" key="5">
    <source>
        <dbReference type="ARBA" id="ARBA00022692"/>
    </source>
</evidence>
<evidence type="ECO:0000256" key="9">
    <source>
        <dbReference type="ARBA" id="ARBA00023136"/>
    </source>
</evidence>
<keyword evidence="9 11" id="KW-0472">Membrane</keyword>
<keyword evidence="7" id="KW-0406">Ion transport</keyword>
<keyword evidence="5 11" id="KW-0812">Transmembrane</keyword>
<evidence type="ECO:0000256" key="3">
    <source>
        <dbReference type="ARBA" id="ARBA00022452"/>
    </source>
</evidence>
<dbReference type="Pfam" id="PF00593">
    <property type="entry name" value="TonB_dep_Rec_b-barrel"/>
    <property type="match status" value="1"/>
</dbReference>
<dbReference type="Gene3D" id="2.40.170.20">
    <property type="entry name" value="TonB-dependent receptor, beta-barrel domain"/>
    <property type="match status" value="2"/>
</dbReference>
<keyword evidence="16" id="KW-1185">Reference proteome</keyword>